<evidence type="ECO:0000256" key="1">
    <source>
        <dbReference type="ARBA" id="ARBA00007061"/>
    </source>
</evidence>
<name>A0A837DSJ2_9LACO</name>
<dbReference type="InterPro" id="IPR013746">
    <property type="entry name" value="HMG_CoA_synt_C_dom"/>
</dbReference>
<feature type="binding site" evidence="4">
    <location>
        <position position="146"/>
    </location>
    <ligand>
        <name>(3S)-3-hydroxy-3-methylglutaryl-CoA</name>
        <dbReference type="ChEBI" id="CHEBI:43074"/>
    </ligand>
</feature>
<dbReference type="AlphaFoldDB" id="A0A837DSJ2"/>
<proteinExistence type="inferred from homology"/>
<dbReference type="Pfam" id="PF08540">
    <property type="entry name" value="HMG_CoA_synt_C"/>
    <property type="match status" value="2"/>
</dbReference>
<dbReference type="InterPro" id="IPR011554">
    <property type="entry name" value="HMG_CoA_synthase_prok"/>
</dbReference>
<keyword evidence="2" id="KW-0808">Transferase</keyword>
<feature type="binding site" evidence="4">
    <location>
        <position position="245"/>
    </location>
    <ligand>
        <name>(3S)-3-hydroxy-3-methylglutaryl-CoA</name>
        <dbReference type="ChEBI" id="CHEBI:43074"/>
    </ligand>
</feature>
<dbReference type="CDD" id="cd00827">
    <property type="entry name" value="init_cond_enzymes"/>
    <property type="match status" value="1"/>
</dbReference>
<reference evidence="7 8" key="1">
    <citation type="journal article" date="2015" name="BMC Microbiol.">
        <title>Lactobacillus ruminis strains cluster according to their mammalian gut source.</title>
        <authorList>
            <person name="O' Donnell M.M."/>
            <person name="Harris H.M."/>
            <person name="Lynch D.B."/>
            <person name="Ross R.P."/>
            <person name="O'Toole P.W."/>
        </authorList>
    </citation>
    <scope>NUCLEOTIDE SEQUENCE [LARGE SCALE GENOMIC DNA]</scope>
    <source>
        <strain evidence="7 8">DPC 6832</strain>
    </source>
</reference>
<dbReference type="NCBIfam" id="TIGR01835">
    <property type="entry name" value="HMG-CoA-S_prok"/>
    <property type="match status" value="1"/>
</dbReference>
<dbReference type="Proteomes" id="UP000031011">
    <property type="component" value="Unassembled WGS sequence"/>
</dbReference>
<dbReference type="SUPFAM" id="SSF53901">
    <property type="entry name" value="Thiolase-like"/>
    <property type="match status" value="2"/>
</dbReference>
<dbReference type="EMBL" id="AWYA01000098">
    <property type="protein sequence ID" value="KIC04498.1"/>
    <property type="molecule type" value="Genomic_DNA"/>
</dbReference>
<dbReference type="InterPro" id="IPR016039">
    <property type="entry name" value="Thiolase-like"/>
</dbReference>
<comment type="similarity">
    <text evidence="1">Belongs to the thiolase-like superfamily. HMG-CoA synthase family.</text>
</comment>
<feature type="active site" description="Acyl-thioester intermediate" evidence="3">
    <location>
        <position position="114"/>
    </location>
</feature>
<accession>A0A837DSJ2</accession>
<comment type="caution">
    <text evidence="7">The sequence shown here is derived from an EMBL/GenBank/DDBJ whole genome shotgun (WGS) entry which is preliminary data.</text>
</comment>
<dbReference type="Pfam" id="PF01154">
    <property type="entry name" value="HMG_CoA_synt_N"/>
    <property type="match status" value="1"/>
</dbReference>
<feature type="binding site" evidence="4">
    <location>
        <position position="32"/>
    </location>
    <ligand>
        <name>(3S)-3-hydroxy-3-methylglutaryl-CoA</name>
        <dbReference type="ChEBI" id="CHEBI:43074"/>
    </ligand>
</feature>
<organism evidence="7 8">
    <name type="scientific">Ligilactobacillus ruminis DPC 6832</name>
    <dbReference type="NCBI Taxonomy" id="1402208"/>
    <lineage>
        <taxon>Bacteria</taxon>
        <taxon>Bacillati</taxon>
        <taxon>Bacillota</taxon>
        <taxon>Bacilli</taxon>
        <taxon>Lactobacillales</taxon>
        <taxon>Lactobacillaceae</taxon>
        <taxon>Ligilactobacillus</taxon>
    </lineage>
</organism>
<dbReference type="GO" id="GO:0006084">
    <property type="term" value="P:acetyl-CoA metabolic process"/>
    <property type="evidence" value="ECO:0007669"/>
    <property type="project" value="InterPro"/>
</dbReference>
<evidence type="ECO:0000259" key="5">
    <source>
        <dbReference type="Pfam" id="PF01154"/>
    </source>
</evidence>
<dbReference type="GO" id="GO:0004421">
    <property type="term" value="F:hydroxymethylglutaryl-CoA synthase activity"/>
    <property type="evidence" value="ECO:0007669"/>
    <property type="project" value="InterPro"/>
</dbReference>
<feature type="domain" description="Hydroxymethylglutaryl-coenzyme A synthase N-terminal" evidence="5">
    <location>
        <begin position="5"/>
        <end position="168"/>
    </location>
</feature>
<sequence length="390" mass="43408">MILMKIGIDKIGFYTSNMYVDMTELANARNEDPNKYLIGIGQEKMAVIPPTQDAVTLGANAAFKILTEEDKKTIDLVIFATESGIDNSKSGAVYVSRLLGLSPYLRAVELKQACYGATAALQLAKGHVALNPDNKALVIGSDIARYGLRTKGEPTQGGGACAMIVGQNPRILELEETSACYMEDVMDFWRPFNHTEALVNGKFSANIYVDFFKKVFSIYREKTGAKLEDFAALLFHLPYTKQGLKGLRAAIEGADPKISLELSRQFEFSRKYGRLVGNLYTGSLYLSLLSLLNNSDSLRANQRLGMFSYGSGAQGEFFTGRLVPGFEKMLDKTGYEEMLEKREKISVSEYEKVFSSLEMRAENLELNIDDDPAVFVFAGIEEYSRKYLKK</sequence>
<evidence type="ECO:0000256" key="2">
    <source>
        <dbReference type="ARBA" id="ARBA00022679"/>
    </source>
</evidence>
<feature type="domain" description="Hydroxymethylglutaryl-coenzyme A synthase C-terminal" evidence="6">
    <location>
        <begin position="274"/>
        <end position="360"/>
    </location>
</feature>
<evidence type="ECO:0000313" key="8">
    <source>
        <dbReference type="Proteomes" id="UP000031011"/>
    </source>
</evidence>
<dbReference type="PANTHER" id="PTHR43323">
    <property type="entry name" value="3-HYDROXY-3-METHYLGLUTARYL COENZYME A SYNTHASE"/>
    <property type="match status" value="1"/>
</dbReference>
<feature type="active site" description="Proton donor/acceptor" evidence="3">
    <location>
        <position position="236"/>
    </location>
</feature>
<protein>
    <submittedName>
        <fullName evidence="7">Hydroxymethylglutaryl-CoA synthase</fullName>
    </submittedName>
</protein>
<evidence type="ECO:0000259" key="6">
    <source>
        <dbReference type="Pfam" id="PF08540"/>
    </source>
</evidence>
<dbReference type="InterPro" id="IPR013528">
    <property type="entry name" value="HMG_CoA_synth_N"/>
</dbReference>
<dbReference type="Gene3D" id="3.40.47.10">
    <property type="match status" value="2"/>
</dbReference>
<evidence type="ECO:0000256" key="4">
    <source>
        <dbReference type="PIRSR" id="PIRSR611554-2"/>
    </source>
</evidence>
<feature type="active site" description="Proton donor/acceptor" evidence="3">
    <location>
        <position position="82"/>
    </location>
</feature>
<feature type="binding site" evidence="4">
    <location>
        <position position="278"/>
    </location>
    <ligand>
        <name>(3S)-3-hydroxy-3-methylglutaryl-CoA</name>
        <dbReference type="ChEBI" id="CHEBI:43074"/>
    </ligand>
</feature>
<feature type="domain" description="Hydroxymethylglutaryl-coenzyme A synthase C-terminal" evidence="6">
    <location>
        <begin position="176"/>
        <end position="247"/>
    </location>
</feature>
<evidence type="ECO:0000313" key="7">
    <source>
        <dbReference type="EMBL" id="KIC04498.1"/>
    </source>
</evidence>
<dbReference type="PANTHER" id="PTHR43323:SF2">
    <property type="entry name" value="HYDROXYMETHYLGLUTARYL-COA SYNTHASE"/>
    <property type="match status" value="1"/>
</dbReference>
<evidence type="ECO:0000256" key="3">
    <source>
        <dbReference type="PIRSR" id="PIRSR611554-1"/>
    </source>
</evidence>
<gene>
    <name evidence="7" type="ORF">LRN_0930</name>
</gene>